<comment type="caution">
    <text evidence="3">The sequence shown here is derived from an EMBL/GenBank/DDBJ whole genome shotgun (WGS) entry which is preliminary data.</text>
</comment>
<organism evidence="3 4">
    <name type="scientific">Streptomyces flavochromogenes</name>
    <dbReference type="NCBI Taxonomy" id="68199"/>
    <lineage>
        <taxon>Bacteria</taxon>
        <taxon>Bacillati</taxon>
        <taxon>Actinomycetota</taxon>
        <taxon>Actinomycetes</taxon>
        <taxon>Kitasatosporales</taxon>
        <taxon>Streptomycetaceae</taxon>
        <taxon>Streptomyces</taxon>
    </lineage>
</organism>
<protein>
    <recommendedName>
        <fullName evidence="5">Lipoprotein</fullName>
    </recommendedName>
</protein>
<evidence type="ECO:0000256" key="2">
    <source>
        <dbReference type="SAM" id="SignalP"/>
    </source>
</evidence>
<evidence type="ECO:0008006" key="5">
    <source>
        <dbReference type="Google" id="ProtNLM"/>
    </source>
</evidence>
<sequence length="190" mass="20037">MRARTMVNAAVAACVALVACACGPEKTKEDAGAKPSPSAASASGSTRAEEPQATPTAIARTGKPSAVPTGELPSARTKEGAIRRYEQYLHALGHEDIDTVCDVAGPAAEQAENQGFGPCTSTYTAVFQMISPAQKKALQTATVDPQRVAVRTPGKIEMPVEAVRSSATFSESDLGNYTLEYLRDDWYITD</sequence>
<name>A0ABW6Y1J5_9ACTN</name>
<evidence type="ECO:0000256" key="1">
    <source>
        <dbReference type="SAM" id="MobiDB-lite"/>
    </source>
</evidence>
<proteinExistence type="predicted"/>
<keyword evidence="2" id="KW-0732">Signal</keyword>
<dbReference type="EMBL" id="JBIBDZ010000015">
    <property type="protein sequence ID" value="MFF5923655.1"/>
    <property type="molecule type" value="Genomic_DNA"/>
</dbReference>
<feature type="compositionally biased region" description="Low complexity" evidence="1">
    <location>
        <begin position="33"/>
        <end position="45"/>
    </location>
</feature>
<accession>A0ABW6Y1J5</accession>
<dbReference type="Proteomes" id="UP001602370">
    <property type="component" value="Unassembled WGS sequence"/>
</dbReference>
<evidence type="ECO:0000313" key="3">
    <source>
        <dbReference type="EMBL" id="MFF5923655.1"/>
    </source>
</evidence>
<keyword evidence="4" id="KW-1185">Reference proteome</keyword>
<dbReference type="PROSITE" id="PS51257">
    <property type="entry name" value="PROKAR_LIPOPROTEIN"/>
    <property type="match status" value="1"/>
</dbReference>
<evidence type="ECO:0000313" key="4">
    <source>
        <dbReference type="Proteomes" id="UP001602370"/>
    </source>
</evidence>
<feature type="signal peptide" evidence="2">
    <location>
        <begin position="1"/>
        <end position="21"/>
    </location>
</feature>
<feature type="chain" id="PRO_5046794897" description="Lipoprotein" evidence="2">
    <location>
        <begin position="22"/>
        <end position="190"/>
    </location>
</feature>
<feature type="region of interest" description="Disordered" evidence="1">
    <location>
        <begin position="26"/>
        <end position="79"/>
    </location>
</feature>
<reference evidence="3 4" key="1">
    <citation type="submission" date="2024-10" db="EMBL/GenBank/DDBJ databases">
        <title>The Natural Products Discovery Center: Release of the First 8490 Sequenced Strains for Exploring Actinobacteria Biosynthetic Diversity.</title>
        <authorList>
            <person name="Kalkreuter E."/>
            <person name="Kautsar S.A."/>
            <person name="Yang D."/>
            <person name="Bader C.D."/>
            <person name="Teijaro C.N."/>
            <person name="Fluegel L."/>
            <person name="Davis C.M."/>
            <person name="Simpson J.R."/>
            <person name="Lauterbach L."/>
            <person name="Steele A.D."/>
            <person name="Gui C."/>
            <person name="Meng S."/>
            <person name="Li G."/>
            <person name="Viehrig K."/>
            <person name="Ye F."/>
            <person name="Su P."/>
            <person name="Kiefer A.F."/>
            <person name="Nichols A."/>
            <person name="Cepeda A.J."/>
            <person name="Yan W."/>
            <person name="Fan B."/>
            <person name="Jiang Y."/>
            <person name="Adhikari A."/>
            <person name="Zheng C.-J."/>
            <person name="Schuster L."/>
            <person name="Cowan T.M."/>
            <person name="Smanski M.J."/>
            <person name="Chevrette M.G."/>
            <person name="De Carvalho L.P.S."/>
            <person name="Shen B."/>
        </authorList>
    </citation>
    <scope>NUCLEOTIDE SEQUENCE [LARGE SCALE GENOMIC DNA]</scope>
    <source>
        <strain evidence="3 4">NPDC012605</strain>
    </source>
</reference>
<gene>
    <name evidence="3" type="ORF">ACFY8C_35845</name>
</gene>
<dbReference type="RefSeq" id="WP_388311252.1">
    <property type="nucleotide sequence ID" value="NZ_JBIBDZ010000015.1"/>
</dbReference>